<dbReference type="PANTHER" id="PTHR12993">
    <property type="entry name" value="N-ACETYLGLUCOSAMINYL-PHOSPHATIDYLINOSITOL DE-N-ACETYLASE-RELATED"/>
    <property type="match status" value="1"/>
</dbReference>
<dbReference type="AlphaFoldDB" id="A0AB39HTT5"/>
<dbReference type="PANTHER" id="PTHR12993:SF27">
    <property type="entry name" value="N-ACETYL-ALPHA-D-GLUCOSAMINYL L-MALATE DEACETYLASE 2-RELATED"/>
    <property type="match status" value="1"/>
</dbReference>
<dbReference type="InterPro" id="IPR023841">
    <property type="entry name" value="BshB2"/>
</dbReference>
<dbReference type="RefSeq" id="WP_368654433.1">
    <property type="nucleotide sequence ID" value="NZ_CP162599.1"/>
</dbReference>
<accession>A0AB39HTT5</accession>
<comment type="cofactor">
    <cofactor evidence="1">
        <name>Zn(2+)</name>
        <dbReference type="ChEBI" id="CHEBI:29105"/>
    </cofactor>
</comment>
<gene>
    <name evidence="2" type="primary">bshB2</name>
    <name evidence="2" type="ORF">AB4Y30_05215</name>
</gene>
<evidence type="ECO:0000256" key="1">
    <source>
        <dbReference type="ARBA" id="ARBA00001947"/>
    </source>
</evidence>
<name>A0AB39HTT5_9BACI</name>
<dbReference type="InterPro" id="IPR003737">
    <property type="entry name" value="GlcNAc_PI_deacetylase-related"/>
</dbReference>
<organism evidence="2">
    <name type="scientific">Ornithinibacillus sp. 4-3</name>
    <dbReference type="NCBI Taxonomy" id="3231488"/>
    <lineage>
        <taxon>Bacteria</taxon>
        <taxon>Bacillati</taxon>
        <taxon>Bacillota</taxon>
        <taxon>Bacilli</taxon>
        <taxon>Bacillales</taxon>
        <taxon>Bacillaceae</taxon>
        <taxon>Ornithinibacillus</taxon>
    </lineage>
</organism>
<dbReference type="GO" id="GO:0016811">
    <property type="term" value="F:hydrolase activity, acting on carbon-nitrogen (but not peptide) bonds, in linear amides"/>
    <property type="evidence" value="ECO:0007669"/>
    <property type="project" value="TreeGrafter"/>
</dbReference>
<dbReference type="Gene3D" id="3.40.50.10320">
    <property type="entry name" value="LmbE-like"/>
    <property type="match status" value="1"/>
</dbReference>
<dbReference type="SUPFAM" id="SSF102588">
    <property type="entry name" value="LmbE-like"/>
    <property type="match status" value="1"/>
</dbReference>
<dbReference type="EMBL" id="CP162599">
    <property type="protein sequence ID" value="XDK33755.1"/>
    <property type="molecule type" value="Genomic_DNA"/>
</dbReference>
<dbReference type="NCBIfam" id="TIGR04000">
    <property type="entry name" value="thiol_BshB2"/>
    <property type="match status" value="1"/>
</dbReference>
<protein>
    <submittedName>
        <fullName evidence="2">Bacillithiol biosynthesis deacetylase BshB2</fullName>
    </submittedName>
</protein>
<sequence length="225" mass="25665">MEKQKHVVVIYPHPDDESFGAAGSIIRFREQGVPVTYLCGTLGEMGRNMGSPIIANREVLAEIRKKELEEACKELDIQLRLLGYRDKTLEFEDRQEMAEHLKEIFEEIEPSLIITHYPGHGVHPDHNALAAGAVEAVRLMEPEKRPTIWAAAITRNFEAELGQPDVVNDITDIFDRKMSAILKHTSQAGGMLERLADPERLEAHKARLGKERYFIWDFDKHKILC</sequence>
<proteinExistence type="predicted"/>
<reference evidence="2" key="1">
    <citation type="submission" date="2024-07" db="EMBL/GenBank/DDBJ databases">
        <title>Halotolerant mesophilic bacterium Ornithinibacillus sp. 4-3, sp. nov., isolated from soil.</title>
        <authorList>
            <person name="Sidarenka A.V."/>
            <person name="Guliayeva D.E."/>
            <person name="Leanovich S.I."/>
            <person name="Hileuskaya K.S."/>
            <person name="Akhremchuk A.E."/>
            <person name="Sikolenko M.A."/>
            <person name="Valentovich L.N."/>
        </authorList>
    </citation>
    <scope>NUCLEOTIDE SEQUENCE</scope>
    <source>
        <strain evidence="2">4-3</strain>
    </source>
</reference>
<evidence type="ECO:0000313" key="2">
    <source>
        <dbReference type="EMBL" id="XDK33755.1"/>
    </source>
</evidence>
<dbReference type="InterPro" id="IPR024078">
    <property type="entry name" value="LmbE-like_dom_sf"/>
</dbReference>
<dbReference type="Pfam" id="PF02585">
    <property type="entry name" value="PIG-L"/>
    <property type="match status" value="1"/>
</dbReference>